<evidence type="ECO:0000256" key="5">
    <source>
        <dbReference type="ARBA" id="ARBA00022692"/>
    </source>
</evidence>
<sequence>MSPLWNIDLFAYITLFEEEIYDYLFLFFLFLAAITFPLLLVMDAPYGKLFSSSWGPTVRTDIGWIIQEAPAFFLFLWFALKGSSRLKEPSYMLLSSMFLGHYLQRAFIFPLLMKTPGKPTSLIVVLSAFGWNVINGYLVGRGLFHFEAKLSRDWYQSPIFIAGALCWLCGFVINLHSDHILRNLRKPGEKGYKIPHGGLFRWVSCANYFGEMVEWSGWALASQSLAGALFVFWTVANLLPRAIRYHQWYIQKFSSYVTLNRKACIPFLI</sequence>
<dbReference type="Proteomes" id="UP001061958">
    <property type="component" value="Unassembled WGS sequence"/>
</dbReference>
<dbReference type="Pfam" id="PF02544">
    <property type="entry name" value="Steroid_dh"/>
    <property type="match status" value="1"/>
</dbReference>
<dbReference type="FunFam" id="1.20.120.1630:FF:000002">
    <property type="entry name" value="Steroid 5 alpha-reductase 1"/>
    <property type="match status" value="1"/>
</dbReference>
<dbReference type="PANTHER" id="PTHR10556">
    <property type="entry name" value="3-OXO-5-ALPHA-STEROID 4-DEHYDROGENASE"/>
    <property type="match status" value="1"/>
</dbReference>
<keyword evidence="13 19" id="KW-0472">Membrane</keyword>
<keyword evidence="8" id="KW-0492">Microsome</keyword>
<dbReference type="OrthoDB" id="5788137at2759"/>
<evidence type="ECO:0000256" key="11">
    <source>
        <dbReference type="ARBA" id="ARBA00023002"/>
    </source>
</evidence>
<evidence type="ECO:0000256" key="4">
    <source>
        <dbReference type="ARBA" id="ARBA00012049"/>
    </source>
</evidence>
<dbReference type="GO" id="GO:0006694">
    <property type="term" value="P:steroid biosynthetic process"/>
    <property type="evidence" value="ECO:0007669"/>
    <property type="project" value="TreeGrafter"/>
</dbReference>
<evidence type="ECO:0000256" key="14">
    <source>
        <dbReference type="ARBA" id="ARBA00037789"/>
    </source>
</evidence>
<dbReference type="Gene3D" id="1.20.120.1630">
    <property type="match status" value="1"/>
</dbReference>
<feature type="transmembrane region" description="Helical" evidence="19">
    <location>
        <begin position="92"/>
        <end position="113"/>
    </location>
</feature>
<evidence type="ECO:0000256" key="9">
    <source>
        <dbReference type="ARBA" id="ARBA00022857"/>
    </source>
</evidence>
<comment type="catalytic activity">
    <reaction evidence="18">
        <text>androst-4-ene-3,17-dione + NADPH + H(+) = 5alpha-androstan-3,17-dione + NADP(+)</text>
        <dbReference type="Rhea" id="RHEA:50816"/>
        <dbReference type="ChEBI" id="CHEBI:15378"/>
        <dbReference type="ChEBI" id="CHEBI:15994"/>
        <dbReference type="ChEBI" id="CHEBI:16422"/>
        <dbReference type="ChEBI" id="CHEBI:57783"/>
        <dbReference type="ChEBI" id="CHEBI:58349"/>
    </reaction>
    <physiologicalReaction direction="left-to-right" evidence="18">
        <dbReference type="Rhea" id="RHEA:50817"/>
    </physiologicalReaction>
</comment>
<evidence type="ECO:0000259" key="20">
    <source>
        <dbReference type="Pfam" id="PF02544"/>
    </source>
</evidence>
<dbReference type="PROSITE" id="PS50244">
    <property type="entry name" value="S5A_REDUCTASE"/>
    <property type="match status" value="1"/>
</dbReference>
<proteinExistence type="inferred from homology"/>
<evidence type="ECO:0000256" key="12">
    <source>
        <dbReference type="ARBA" id="ARBA00023098"/>
    </source>
</evidence>
<evidence type="ECO:0000256" key="1">
    <source>
        <dbReference type="ARBA" id="ARBA00004477"/>
    </source>
</evidence>
<evidence type="ECO:0000256" key="15">
    <source>
        <dbReference type="ARBA" id="ARBA00039428"/>
    </source>
</evidence>
<dbReference type="InterPro" id="IPR001104">
    <property type="entry name" value="3-oxo-5_a-steroid_4-DH_C"/>
</dbReference>
<evidence type="ECO:0000256" key="8">
    <source>
        <dbReference type="ARBA" id="ARBA00022848"/>
    </source>
</evidence>
<keyword evidence="12" id="KW-0443">Lipid metabolism</keyword>
<comment type="function">
    <text evidence="14">Converts testosterone into 5-alpha-dihydrotestosterone and progesterone or corticosterone into their corresponding 5-alpha-3-oxosteroids. It plays a central role in sexual differentiation and androgen physiology.</text>
</comment>
<evidence type="ECO:0000256" key="19">
    <source>
        <dbReference type="SAM" id="Phobius"/>
    </source>
</evidence>
<keyword evidence="22" id="KW-1185">Reference proteome</keyword>
<evidence type="ECO:0000256" key="18">
    <source>
        <dbReference type="ARBA" id="ARBA00049166"/>
    </source>
</evidence>
<keyword evidence="11" id="KW-0560">Oxidoreductase</keyword>
<gene>
    <name evidence="21" type="ORF">GpartN1_g812.t1</name>
</gene>
<evidence type="ECO:0000313" key="21">
    <source>
        <dbReference type="EMBL" id="GJQ09021.1"/>
    </source>
</evidence>
<dbReference type="GO" id="GO:0005789">
    <property type="term" value="C:endoplasmic reticulum membrane"/>
    <property type="evidence" value="ECO:0007669"/>
    <property type="project" value="UniProtKB-SubCell"/>
</dbReference>
<feature type="domain" description="3-oxo-5-alpha-steroid 4-dehydrogenase C-terminal" evidence="20">
    <location>
        <begin position="119"/>
        <end position="268"/>
    </location>
</feature>
<organism evidence="21 22">
    <name type="scientific">Galdieria partita</name>
    <dbReference type="NCBI Taxonomy" id="83374"/>
    <lineage>
        <taxon>Eukaryota</taxon>
        <taxon>Rhodophyta</taxon>
        <taxon>Bangiophyceae</taxon>
        <taxon>Galdieriales</taxon>
        <taxon>Galdieriaceae</taxon>
        <taxon>Galdieria</taxon>
    </lineage>
</organism>
<protein>
    <recommendedName>
        <fullName evidence="15">3-oxo-5-alpha-steroid 4-dehydrogenase 1</fullName>
        <ecNumber evidence="4">1.3.1.22</ecNumber>
    </recommendedName>
    <alternativeName>
        <fullName evidence="16">SR type 1</fullName>
    </alternativeName>
    <alternativeName>
        <fullName evidence="17">Steroid 5-alpha-reductase 1</fullName>
    </alternativeName>
</protein>
<dbReference type="InterPro" id="IPR039357">
    <property type="entry name" value="SRD5A/TECR"/>
</dbReference>
<evidence type="ECO:0000256" key="10">
    <source>
        <dbReference type="ARBA" id="ARBA00022989"/>
    </source>
</evidence>
<dbReference type="PIRSF" id="PIRSF015596">
    <property type="entry name" value="5_alpha-SR2"/>
    <property type="match status" value="1"/>
</dbReference>
<evidence type="ECO:0000256" key="2">
    <source>
        <dbReference type="ARBA" id="ARBA00004524"/>
    </source>
</evidence>
<feature type="transmembrane region" description="Helical" evidence="19">
    <location>
        <begin position="159"/>
        <end position="177"/>
    </location>
</feature>
<evidence type="ECO:0000256" key="3">
    <source>
        <dbReference type="ARBA" id="ARBA00007742"/>
    </source>
</evidence>
<reference evidence="21" key="2">
    <citation type="submission" date="2022-01" db="EMBL/GenBank/DDBJ databases">
        <authorList>
            <person name="Hirooka S."/>
            <person name="Miyagishima S.Y."/>
        </authorList>
    </citation>
    <scope>NUCLEOTIDE SEQUENCE</scope>
    <source>
        <strain evidence="21">NBRC 102759</strain>
    </source>
</reference>
<accession>A0A9C7PRE4</accession>
<evidence type="ECO:0000256" key="16">
    <source>
        <dbReference type="ARBA" id="ARBA00041664"/>
    </source>
</evidence>
<comment type="caution">
    <text evidence="21">The sequence shown here is derived from an EMBL/GenBank/DDBJ whole genome shotgun (WGS) entry which is preliminary data.</text>
</comment>
<evidence type="ECO:0000256" key="13">
    <source>
        <dbReference type="ARBA" id="ARBA00023136"/>
    </source>
</evidence>
<comment type="subcellular location">
    <subcellularLocation>
        <location evidence="1">Endoplasmic reticulum membrane</location>
        <topology evidence="1">Multi-pass membrane protein</topology>
    </subcellularLocation>
    <subcellularLocation>
        <location evidence="2">Microsome membrane</location>
    </subcellularLocation>
</comment>
<dbReference type="EC" id="1.3.1.22" evidence="4"/>
<dbReference type="EMBL" id="BQMJ01000006">
    <property type="protein sequence ID" value="GJQ09021.1"/>
    <property type="molecule type" value="Genomic_DNA"/>
</dbReference>
<dbReference type="GO" id="GO:0030154">
    <property type="term" value="P:cell differentiation"/>
    <property type="evidence" value="ECO:0007669"/>
    <property type="project" value="UniProtKB-KW"/>
</dbReference>
<dbReference type="PANTHER" id="PTHR10556:SF57">
    <property type="entry name" value="3-OXO-5-ALPHA-STEROID 4-DEHYDROGENASE 1"/>
    <property type="match status" value="1"/>
</dbReference>
<feature type="transmembrane region" description="Helical" evidence="19">
    <location>
        <begin position="62"/>
        <end position="80"/>
    </location>
</feature>
<keyword evidence="9" id="KW-0521">NADP</keyword>
<keyword evidence="10 19" id="KW-1133">Transmembrane helix</keyword>
<dbReference type="AlphaFoldDB" id="A0A9C7PRE4"/>
<feature type="transmembrane region" description="Helical" evidence="19">
    <location>
        <begin position="119"/>
        <end position="138"/>
    </location>
</feature>
<reference evidence="21" key="1">
    <citation type="journal article" date="2022" name="Proc. Natl. Acad. Sci. U.S.A.">
        <title>Life cycle and functional genomics of the unicellular red alga Galdieria for elucidating algal and plant evolution and industrial use.</title>
        <authorList>
            <person name="Hirooka S."/>
            <person name="Itabashi T."/>
            <person name="Ichinose T.M."/>
            <person name="Onuma R."/>
            <person name="Fujiwara T."/>
            <person name="Yamashita S."/>
            <person name="Jong L.W."/>
            <person name="Tomita R."/>
            <person name="Iwane A.H."/>
            <person name="Miyagishima S.Y."/>
        </authorList>
    </citation>
    <scope>NUCLEOTIDE SEQUENCE</scope>
    <source>
        <strain evidence="21">NBRC 102759</strain>
    </source>
</reference>
<name>A0A9C7PRE4_9RHOD</name>
<keyword evidence="6" id="KW-0221">Differentiation</keyword>
<evidence type="ECO:0000256" key="17">
    <source>
        <dbReference type="ARBA" id="ARBA00042579"/>
    </source>
</evidence>
<keyword evidence="5 19" id="KW-0812">Transmembrane</keyword>
<feature type="transmembrane region" description="Helical" evidence="19">
    <location>
        <begin position="20"/>
        <end position="42"/>
    </location>
</feature>
<evidence type="ECO:0000256" key="7">
    <source>
        <dbReference type="ARBA" id="ARBA00022824"/>
    </source>
</evidence>
<evidence type="ECO:0000256" key="6">
    <source>
        <dbReference type="ARBA" id="ARBA00022782"/>
    </source>
</evidence>
<keyword evidence="7" id="KW-0256">Endoplasmic reticulum</keyword>
<evidence type="ECO:0000313" key="22">
    <source>
        <dbReference type="Proteomes" id="UP001061958"/>
    </source>
</evidence>
<dbReference type="GO" id="GO:0047751">
    <property type="term" value="F:3-oxo-5-alpha-steroid 4-dehydrogenase (NADP+) activity"/>
    <property type="evidence" value="ECO:0007669"/>
    <property type="project" value="UniProtKB-EC"/>
</dbReference>
<dbReference type="InterPro" id="IPR016636">
    <property type="entry name" value="3-oxo-5-alpha-steroid_4-DH"/>
</dbReference>
<comment type="similarity">
    <text evidence="3">Belongs to the steroid 5-alpha reductase family.</text>
</comment>